<feature type="chain" id="PRO_5023445035" description="Aspartate 1-decarboxylase alpha chain" evidence="9 12">
    <location>
        <begin position="25"/>
        <end position="124"/>
    </location>
</feature>
<dbReference type="AlphaFoldDB" id="A0A518B5V5"/>
<dbReference type="InterPro" id="IPR003190">
    <property type="entry name" value="Asp_decarbox"/>
</dbReference>
<keyword evidence="1 9" id="KW-0963">Cytoplasm</keyword>
<comment type="cofactor">
    <cofactor evidence="9 10">
        <name>pyruvate</name>
        <dbReference type="ChEBI" id="CHEBI:15361"/>
    </cofactor>
    <text evidence="9 10">Binds 1 pyruvoyl group covalently per subunit.</text>
</comment>
<sequence>MHLRLLKSKLHKATVTETVLDYHGSVTIDEDLMEAVGLLASEVVTIANLSTGQRAETYVIRGQRGSGIIGLNGAVARLAEPGDRIIVFSYAFLTPDEVASHQPRVAILDEHNAVVERWEEPSVS</sequence>
<dbReference type="EC" id="4.1.1.11" evidence="9"/>
<keyword evidence="3 9" id="KW-0210">Decarboxylase</keyword>
<evidence type="ECO:0000256" key="1">
    <source>
        <dbReference type="ARBA" id="ARBA00022490"/>
    </source>
</evidence>
<dbReference type="HAMAP" id="MF_00446">
    <property type="entry name" value="PanD"/>
    <property type="match status" value="1"/>
</dbReference>
<keyword evidence="2 9" id="KW-0566">Pantothenate biosynthesis</keyword>
<comment type="subcellular location">
    <subcellularLocation>
        <location evidence="9">Cytoplasm</location>
    </subcellularLocation>
</comment>
<evidence type="ECO:0000256" key="11">
    <source>
        <dbReference type="PIRSR" id="PIRSR006246-3"/>
    </source>
</evidence>
<dbReference type="OrthoDB" id="9803983at2"/>
<evidence type="ECO:0000256" key="8">
    <source>
        <dbReference type="ARBA" id="ARBA00023317"/>
    </source>
</evidence>
<dbReference type="GO" id="GO:0004068">
    <property type="term" value="F:aspartate 1-decarboxylase activity"/>
    <property type="evidence" value="ECO:0007669"/>
    <property type="project" value="UniProtKB-UniRule"/>
</dbReference>
<dbReference type="PIRSF" id="PIRSF006246">
    <property type="entry name" value="Asp_decarbox"/>
    <property type="match status" value="1"/>
</dbReference>
<dbReference type="KEGG" id="knv:Pan216_32210"/>
<dbReference type="CDD" id="cd06919">
    <property type="entry name" value="Asp_decarbox"/>
    <property type="match status" value="1"/>
</dbReference>
<evidence type="ECO:0000256" key="4">
    <source>
        <dbReference type="ARBA" id="ARBA00022813"/>
    </source>
</evidence>
<dbReference type="NCBIfam" id="TIGR00223">
    <property type="entry name" value="panD"/>
    <property type="match status" value="1"/>
</dbReference>
<dbReference type="Gene3D" id="2.40.40.20">
    <property type="match status" value="1"/>
</dbReference>
<evidence type="ECO:0000313" key="14">
    <source>
        <dbReference type="Proteomes" id="UP000317093"/>
    </source>
</evidence>
<dbReference type="PANTHER" id="PTHR21012:SF0">
    <property type="entry name" value="ASPARTATE 1-DECARBOXYLASE"/>
    <property type="match status" value="1"/>
</dbReference>
<comment type="similarity">
    <text evidence="9">Belongs to the PanD family.</text>
</comment>
<comment type="pathway">
    <text evidence="9">Cofactor biosynthesis; (R)-pantothenate biosynthesis; beta-alanine from L-aspartate: step 1/1.</text>
</comment>
<keyword evidence="4 9" id="KW-0068">Autocatalytic cleavage</keyword>
<evidence type="ECO:0000256" key="7">
    <source>
        <dbReference type="ARBA" id="ARBA00023270"/>
    </source>
</evidence>
<dbReference type="GO" id="GO:0015940">
    <property type="term" value="P:pantothenate biosynthetic process"/>
    <property type="evidence" value="ECO:0007669"/>
    <property type="project" value="UniProtKB-UniRule"/>
</dbReference>
<dbReference type="GO" id="GO:0005829">
    <property type="term" value="C:cytosol"/>
    <property type="evidence" value="ECO:0007669"/>
    <property type="project" value="TreeGrafter"/>
</dbReference>
<keyword evidence="14" id="KW-1185">Reference proteome</keyword>
<dbReference type="RefSeq" id="WP_145259049.1">
    <property type="nucleotide sequence ID" value="NZ_CP036279.1"/>
</dbReference>
<evidence type="ECO:0000256" key="6">
    <source>
        <dbReference type="ARBA" id="ARBA00023239"/>
    </source>
</evidence>
<dbReference type="PANTHER" id="PTHR21012">
    <property type="entry name" value="ASPARTATE 1-DECARBOXYLASE"/>
    <property type="match status" value="1"/>
</dbReference>
<gene>
    <name evidence="9 13" type="primary">panD</name>
    <name evidence="13" type="ORF">Pan216_32210</name>
</gene>
<comment type="catalytic activity">
    <reaction evidence="9">
        <text>L-aspartate + H(+) = beta-alanine + CO2</text>
        <dbReference type="Rhea" id="RHEA:19497"/>
        <dbReference type="ChEBI" id="CHEBI:15378"/>
        <dbReference type="ChEBI" id="CHEBI:16526"/>
        <dbReference type="ChEBI" id="CHEBI:29991"/>
        <dbReference type="ChEBI" id="CHEBI:57966"/>
        <dbReference type="EC" id="4.1.1.11"/>
    </reaction>
</comment>
<dbReference type="Proteomes" id="UP000317093">
    <property type="component" value="Chromosome"/>
</dbReference>
<accession>A0A518B5V5</accession>
<feature type="active site" description="Schiff-base intermediate with substrate; via pyruvic acid" evidence="9 10">
    <location>
        <position position="25"/>
    </location>
</feature>
<evidence type="ECO:0000256" key="12">
    <source>
        <dbReference type="PIRSR" id="PIRSR006246-5"/>
    </source>
</evidence>
<proteinExistence type="inferred from homology"/>
<comment type="subunit">
    <text evidence="9">Heterooctamer of four alpha and four beta subunits.</text>
</comment>
<dbReference type="SUPFAM" id="SSF50692">
    <property type="entry name" value="ADC-like"/>
    <property type="match status" value="1"/>
</dbReference>
<dbReference type="GO" id="GO:0006523">
    <property type="term" value="P:alanine biosynthetic process"/>
    <property type="evidence" value="ECO:0007669"/>
    <property type="project" value="InterPro"/>
</dbReference>
<evidence type="ECO:0000256" key="2">
    <source>
        <dbReference type="ARBA" id="ARBA00022655"/>
    </source>
</evidence>
<evidence type="ECO:0000313" key="13">
    <source>
        <dbReference type="EMBL" id="QDU62354.1"/>
    </source>
</evidence>
<evidence type="ECO:0000256" key="10">
    <source>
        <dbReference type="PIRSR" id="PIRSR006246-1"/>
    </source>
</evidence>
<dbReference type="InterPro" id="IPR009010">
    <property type="entry name" value="Asp_de-COase-like_dom_sf"/>
</dbReference>
<protein>
    <recommendedName>
        <fullName evidence="9">Aspartate 1-decarboxylase</fullName>
        <ecNumber evidence="9">4.1.1.11</ecNumber>
    </recommendedName>
    <alternativeName>
        <fullName evidence="9">Aspartate alpha-decarboxylase</fullName>
    </alternativeName>
    <component>
        <recommendedName>
            <fullName evidence="9">Aspartate 1-decarboxylase beta chain</fullName>
        </recommendedName>
    </component>
    <component>
        <recommendedName>
            <fullName evidence="9">Aspartate 1-decarboxylase alpha chain</fullName>
        </recommendedName>
    </component>
</protein>
<feature type="active site" description="Proton donor" evidence="9 10">
    <location>
        <position position="58"/>
    </location>
</feature>
<dbReference type="EMBL" id="CP036279">
    <property type="protein sequence ID" value="QDU62354.1"/>
    <property type="molecule type" value="Genomic_DNA"/>
</dbReference>
<feature type="binding site" evidence="9">
    <location>
        <position position="57"/>
    </location>
    <ligand>
        <name>substrate</name>
    </ligand>
</feature>
<name>A0A518B5V5_9BACT</name>
<organism evidence="13 14">
    <name type="scientific">Kolteria novifilia</name>
    <dbReference type="NCBI Taxonomy" id="2527975"/>
    <lineage>
        <taxon>Bacteria</taxon>
        <taxon>Pseudomonadati</taxon>
        <taxon>Planctomycetota</taxon>
        <taxon>Planctomycetia</taxon>
        <taxon>Kolteriales</taxon>
        <taxon>Kolteriaceae</taxon>
        <taxon>Kolteria</taxon>
    </lineage>
</organism>
<evidence type="ECO:0000256" key="5">
    <source>
        <dbReference type="ARBA" id="ARBA00023145"/>
    </source>
</evidence>
<evidence type="ECO:0000256" key="3">
    <source>
        <dbReference type="ARBA" id="ARBA00022793"/>
    </source>
</evidence>
<keyword evidence="8 9" id="KW-0670">Pyruvate</keyword>
<feature type="modified residue" description="Pyruvic acid (Ser)" evidence="9 11">
    <location>
        <position position="25"/>
    </location>
</feature>
<reference evidence="13 14" key="1">
    <citation type="submission" date="2019-02" db="EMBL/GenBank/DDBJ databases">
        <title>Deep-cultivation of Planctomycetes and their phenomic and genomic characterization uncovers novel biology.</title>
        <authorList>
            <person name="Wiegand S."/>
            <person name="Jogler M."/>
            <person name="Boedeker C."/>
            <person name="Pinto D."/>
            <person name="Vollmers J."/>
            <person name="Rivas-Marin E."/>
            <person name="Kohn T."/>
            <person name="Peeters S.H."/>
            <person name="Heuer A."/>
            <person name="Rast P."/>
            <person name="Oberbeckmann S."/>
            <person name="Bunk B."/>
            <person name="Jeske O."/>
            <person name="Meyerdierks A."/>
            <person name="Storesund J.E."/>
            <person name="Kallscheuer N."/>
            <person name="Luecker S."/>
            <person name="Lage O.M."/>
            <person name="Pohl T."/>
            <person name="Merkel B.J."/>
            <person name="Hornburger P."/>
            <person name="Mueller R.-W."/>
            <person name="Bruemmer F."/>
            <person name="Labrenz M."/>
            <person name="Spormann A.M."/>
            <person name="Op den Camp H."/>
            <person name="Overmann J."/>
            <person name="Amann R."/>
            <person name="Jetten M.S.M."/>
            <person name="Mascher T."/>
            <person name="Medema M.H."/>
            <person name="Devos D.P."/>
            <person name="Kaster A.-K."/>
            <person name="Ovreas L."/>
            <person name="Rohde M."/>
            <person name="Galperin M.Y."/>
            <person name="Jogler C."/>
        </authorList>
    </citation>
    <scope>NUCLEOTIDE SEQUENCE [LARGE SCALE GENOMIC DNA]</scope>
    <source>
        <strain evidence="13 14">Pan216</strain>
    </source>
</reference>
<evidence type="ECO:0000256" key="9">
    <source>
        <dbReference type="HAMAP-Rule" id="MF_00446"/>
    </source>
</evidence>
<feature type="chain" id="PRO_5023445034" description="Aspartate 1-decarboxylase beta chain" evidence="9 12">
    <location>
        <begin position="1"/>
        <end position="24"/>
    </location>
</feature>
<comment type="PTM">
    <text evidence="9 11">Is synthesized initially as an inactive proenzyme, which is activated by self-cleavage at a specific serine bond to produce a beta-subunit with a hydroxyl group at its C-terminus and an alpha-subunit with a pyruvoyl group at its N-terminus.</text>
</comment>
<keyword evidence="5 9" id="KW-0865">Zymogen</keyword>
<dbReference type="UniPathway" id="UPA00028">
    <property type="reaction ID" value="UER00002"/>
</dbReference>
<comment type="function">
    <text evidence="9">Catalyzes the pyruvoyl-dependent decarboxylation of aspartate to produce beta-alanine.</text>
</comment>
<comment type="caution">
    <text evidence="9">Lacks conserved residue(s) required for the propagation of feature annotation.</text>
</comment>
<keyword evidence="6 9" id="KW-0456">Lyase</keyword>
<dbReference type="Pfam" id="PF02261">
    <property type="entry name" value="Asp_decarbox"/>
    <property type="match status" value="1"/>
</dbReference>
<keyword evidence="7 9" id="KW-0704">Schiff base</keyword>